<dbReference type="EMBL" id="JBHSOZ010000010">
    <property type="protein sequence ID" value="MFC5714369.1"/>
    <property type="molecule type" value="Genomic_DNA"/>
</dbReference>
<dbReference type="InterPro" id="IPR057336">
    <property type="entry name" value="GerAC_N"/>
</dbReference>
<gene>
    <name evidence="10" type="ORF">ACFPU1_16585</name>
</gene>
<evidence type="ECO:0000313" key="10">
    <source>
        <dbReference type="EMBL" id="MFC5714369.1"/>
    </source>
</evidence>
<dbReference type="InterPro" id="IPR008844">
    <property type="entry name" value="Spore_GerAC-like"/>
</dbReference>
<name>A0ABW0YPF8_9BACI</name>
<evidence type="ECO:0000256" key="5">
    <source>
        <dbReference type="ARBA" id="ARBA00023136"/>
    </source>
</evidence>
<dbReference type="NCBIfam" id="TIGR02887">
    <property type="entry name" value="spore_ger_x_C"/>
    <property type="match status" value="1"/>
</dbReference>
<dbReference type="Pfam" id="PF05504">
    <property type="entry name" value="Spore_GerAC"/>
    <property type="match status" value="1"/>
</dbReference>
<keyword evidence="6" id="KW-0564">Palmitate</keyword>
<evidence type="ECO:0000259" key="8">
    <source>
        <dbReference type="Pfam" id="PF05504"/>
    </source>
</evidence>
<evidence type="ECO:0000256" key="3">
    <source>
        <dbReference type="ARBA" id="ARBA00022544"/>
    </source>
</evidence>
<keyword evidence="4" id="KW-0732">Signal</keyword>
<evidence type="ECO:0000256" key="1">
    <source>
        <dbReference type="ARBA" id="ARBA00004635"/>
    </source>
</evidence>
<feature type="domain" description="Spore germination protein N-terminal" evidence="9">
    <location>
        <begin position="19"/>
        <end position="184"/>
    </location>
</feature>
<dbReference type="InterPro" id="IPR046953">
    <property type="entry name" value="Spore_GerAC-like_C"/>
</dbReference>
<dbReference type="InterPro" id="IPR038501">
    <property type="entry name" value="Spore_GerAC_C_sf"/>
</dbReference>
<dbReference type="RefSeq" id="WP_385943026.1">
    <property type="nucleotide sequence ID" value="NZ_JBHSOZ010000010.1"/>
</dbReference>
<comment type="subcellular location">
    <subcellularLocation>
        <location evidence="1">Membrane</location>
        <topology evidence="1">Lipid-anchor</topology>
    </subcellularLocation>
</comment>
<evidence type="ECO:0000256" key="4">
    <source>
        <dbReference type="ARBA" id="ARBA00022729"/>
    </source>
</evidence>
<evidence type="ECO:0000256" key="7">
    <source>
        <dbReference type="ARBA" id="ARBA00023288"/>
    </source>
</evidence>
<organism evidence="10 11">
    <name type="scientific">Thalassorhabdus alkalitolerans</name>
    <dbReference type="NCBI Taxonomy" id="2282697"/>
    <lineage>
        <taxon>Bacteria</taxon>
        <taxon>Bacillati</taxon>
        <taxon>Bacillota</taxon>
        <taxon>Bacilli</taxon>
        <taxon>Bacillales</taxon>
        <taxon>Bacillaceae</taxon>
        <taxon>Thalassorhabdus</taxon>
    </lineage>
</organism>
<comment type="similarity">
    <text evidence="2">Belongs to the GerABKC lipoprotein family.</text>
</comment>
<dbReference type="PANTHER" id="PTHR35789:SF1">
    <property type="entry name" value="SPORE GERMINATION PROTEIN B3"/>
    <property type="match status" value="1"/>
</dbReference>
<evidence type="ECO:0000259" key="9">
    <source>
        <dbReference type="Pfam" id="PF25198"/>
    </source>
</evidence>
<proteinExistence type="inferred from homology"/>
<reference evidence="11" key="1">
    <citation type="journal article" date="2019" name="Int. J. Syst. Evol. Microbiol.">
        <title>The Global Catalogue of Microorganisms (GCM) 10K type strain sequencing project: providing services to taxonomists for standard genome sequencing and annotation.</title>
        <authorList>
            <consortium name="The Broad Institute Genomics Platform"/>
            <consortium name="The Broad Institute Genome Sequencing Center for Infectious Disease"/>
            <person name="Wu L."/>
            <person name="Ma J."/>
        </authorList>
    </citation>
    <scope>NUCLEOTIDE SEQUENCE [LARGE SCALE GENOMIC DNA]</scope>
    <source>
        <strain evidence="11">CECT 7184</strain>
    </source>
</reference>
<evidence type="ECO:0000256" key="2">
    <source>
        <dbReference type="ARBA" id="ARBA00007886"/>
    </source>
</evidence>
<keyword evidence="3" id="KW-0309">Germination</keyword>
<accession>A0ABW0YPF8</accession>
<keyword evidence="5" id="KW-0472">Membrane</keyword>
<dbReference type="PANTHER" id="PTHR35789">
    <property type="entry name" value="SPORE GERMINATION PROTEIN B3"/>
    <property type="match status" value="1"/>
</dbReference>
<evidence type="ECO:0000313" key="11">
    <source>
        <dbReference type="Proteomes" id="UP001596142"/>
    </source>
</evidence>
<dbReference type="PROSITE" id="PS51257">
    <property type="entry name" value="PROKAR_LIPOPROTEIN"/>
    <property type="match status" value="1"/>
</dbReference>
<feature type="domain" description="Spore germination GerAC-like C-terminal" evidence="8">
    <location>
        <begin position="193"/>
        <end position="361"/>
    </location>
</feature>
<evidence type="ECO:0000256" key="6">
    <source>
        <dbReference type="ARBA" id="ARBA00023139"/>
    </source>
</evidence>
<dbReference type="Proteomes" id="UP001596142">
    <property type="component" value="Unassembled WGS sequence"/>
</dbReference>
<dbReference type="Pfam" id="PF25198">
    <property type="entry name" value="Spore_GerAC_N"/>
    <property type="match status" value="1"/>
</dbReference>
<dbReference type="Gene3D" id="3.30.300.210">
    <property type="entry name" value="Nutrient germinant receptor protein C, domain 3"/>
    <property type="match status" value="1"/>
</dbReference>
<keyword evidence="11" id="KW-1185">Reference proteome</keyword>
<keyword evidence="7" id="KW-0449">Lipoprotein</keyword>
<comment type="caution">
    <text evidence="10">The sequence shown here is derived from an EMBL/GenBank/DDBJ whole genome shotgun (WGS) entry which is preliminary data.</text>
</comment>
<sequence>MKRGLICFIILLAVTGCWDQRLLKDYTLVKAISIDITEDKRYITTVSAPLPGGEGEGDQVVSTEGYTMGENKILLNRKMPEQVDDSKLKVLLLGEGAVDEDIFPYLDRFYRNPQSALDARVAVVKDKAQKALFFSNKHKPETPDYISELMESGEVTTLIPKLNIQFICPLLFDEGHDLLLPSLRVTAEDIEIDGLTMFNGRKKAGELTSEESTLFLMWNNQTGKEAEFTFKVGDQNERNLNFIHVSVMEMTRDLDVEVDDSTQEVEVFMNMELMVNVDEYPPDDLLEREVTASLNQLMEQQLEEQSKELFDKMKEVNCDGLGIGRKIIANDYSFWESVEWSETFPKVNFHPEVNVEIEQTGIVN</sequence>
<protein>
    <submittedName>
        <fullName evidence="10">Ger(X)C family spore germination protein</fullName>
    </submittedName>
</protein>